<dbReference type="eggNOG" id="COG3193">
    <property type="taxonomic scope" value="Bacteria"/>
</dbReference>
<dbReference type="EMBL" id="AUPZ01000007">
    <property type="protein sequence ID" value="EQB39520.1"/>
    <property type="molecule type" value="Genomic_DNA"/>
</dbReference>
<dbReference type="PANTHER" id="PTHR34309">
    <property type="entry name" value="SLR1406 PROTEIN"/>
    <property type="match status" value="1"/>
</dbReference>
<dbReference type="OrthoDB" id="1684899at2"/>
<keyword evidence="3" id="KW-1185">Reference proteome</keyword>
<dbReference type="PANTHER" id="PTHR34309:SF10">
    <property type="entry name" value="SLR1406 PROTEIN"/>
    <property type="match status" value="1"/>
</dbReference>
<dbReference type="SUPFAM" id="SSF143744">
    <property type="entry name" value="GlcG-like"/>
    <property type="match status" value="1"/>
</dbReference>
<dbReference type="Gene3D" id="3.30.450.150">
    <property type="entry name" value="Haem-degrading domain"/>
    <property type="match status" value="1"/>
</dbReference>
<proteinExistence type="predicted"/>
<name>T0JET4_9BACT</name>
<organism evidence="2 3">
    <name type="scientific">Sulfurimonas hongkongensis</name>
    <dbReference type="NCBI Taxonomy" id="1172190"/>
    <lineage>
        <taxon>Bacteria</taxon>
        <taxon>Pseudomonadati</taxon>
        <taxon>Campylobacterota</taxon>
        <taxon>Epsilonproteobacteria</taxon>
        <taxon>Campylobacterales</taxon>
        <taxon>Sulfurimonadaceae</taxon>
        <taxon>Sulfurimonas</taxon>
    </lineage>
</organism>
<dbReference type="InterPro" id="IPR005624">
    <property type="entry name" value="PduO/GlcC-like"/>
</dbReference>
<dbReference type="Proteomes" id="UP000015520">
    <property type="component" value="Unassembled WGS sequence"/>
</dbReference>
<dbReference type="PATRIC" id="fig|1172190.3.peg.1144"/>
<comment type="caution">
    <text evidence="2">The sequence shown here is derived from an EMBL/GenBank/DDBJ whole genome shotgun (WGS) entry which is preliminary data.</text>
</comment>
<protein>
    <recommendedName>
        <fullName evidence="4">GlcG protein</fullName>
    </recommendedName>
</protein>
<accession>T0JET4</accession>
<evidence type="ECO:0000256" key="1">
    <source>
        <dbReference type="SAM" id="SignalP"/>
    </source>
</evidence>
<reference evidence="2 3" key="1">
    <citation type="submission" date="2013-07" db="EMBL/GenBank/DDBJ databases">
        <title>Sulfurimonas hongkongensis AST-10 Genome Sequencing.</title>
        <authorList>
            <person name="Cai L."/>
            <person name="Zhang T."/>
        </authorList>
    </citation>
    <scope>NUCLEOTIDE SEQUENCE [LARGE SCALE GENOMIC DNA]</scope>
    <source>
        <strain evidence="2 3">AST-10</strain>
    </source>
</reference>
<sequence length="167" mass="17776">MKVQKIVLILLLSASALFSADVVKIERMSMELATEVAKRSVESCRKKGYWVSAVVVDRSANVQVVLRDTHAARFTMDIAEQKANLVIMSGINSSEFISARSDIRNELNNISGLIMMEGGVAVKSGDILLGAVGVSGAPGGDIDAACANEALKSLNERLAFAAMSDDE</sequence>
<feature type="chain" id="PRO_5004565722" description="GlcG protein" evidence="1">
    <location>
        <begin position="21"/>
        <end position="167"/>
    </location>
</feature>
<dbReference type="STRING" id="1172190.M947_05880"/>
<keyword evidence="1" id="KW-0732">Signal</keyword>
<dbReference type="Pfam" id="PF03928">
    <property type="entry name" value="HbpS-like"/>
    <property type="match status" value="1"/>
</dbReference>
<evidence type="ECO:0008006" key="4">
    <source>
        <dbReference type="Google" id="ProtNLM"/>
    </source>
</evidence>
<evidence type="ECO:0000313" key="3">
    <source>
        <dbReference type="Proteomes" id="UP000015520"/>
    </source>
</evidence>
<dbReference type="InterPro" id="IPR052517">
    <property type="entry name" value="GlcG_carb_metab_protein"/>
</dbReference>
<gene>
    <name evidence="2" type="ORF">M947_05880</name>
</gene>
<dbReference type="AlphaFoldDB" id="T0JET4"/>
<dbReference type="RefSeq" id="WP_021287440.1">
    <property type="nucleotide sequence ID" value="NZ_AUPZ01000007.1"/>
</dbReference>
<evidence type="ECO:0000313" key="2">
    <source>
        <dbReference type="EMBL" id="EQB39520.1"/>
    </source>
</evidence>
<feature type="signal peptide" evidence="1">
    <location>
        <begin position="1"/>
        <end position="20"/>
    </location>
</feature>
<dbReference type="InterPro" id="IPR038084">
    <property type="entry name" value="PduO/GlcC-like_sf"/>
</dbReference>